<evidence type="ECO:0000256" key="16">
    <source>
        <dbReference type="ARBA" id="ARBA00041614"/>
    </source>
</evidence>
<dbReference type="InterPro" id="IPR006102">
    <property type="entry name" value="Ig-like_GH2"/>
</dbReference>
<feature type="domain" description="Mannosidase Ig/CBM-like" evidence="20">
    <location>
        <begin position="683"/>
        <end position="753"/>
    </location>
</feature>
<sequence>MCGGALLVWALWGAAVAAGVGIVLDGMDWMLTNANGTIAVPGSVPGNVYTDLRRAGVIGDPLWRFNERALSWIPNEPHWTYSKTFVTAPEESGAGLLIIEGLDTIADVFVNGDLVGQADNMFRTWTFPVDNLRPSSSNTIGVRIYSPVASARQRAQAYPYPLPSSDVVGHSFPHRNMVRKAQFDFGWDWGPAFASSGIAGPIRIVTGYTPVLQRCEFVQHHFHNGSVRVDVVFRIHPSGPVADVIASASFGDQTKSVSSIISEGHTAVSISFDITDPRLWWPNGFGESPYLYEASCSIGYEQTITRKVGLRRIEVVRDEIDGEEGNTFSFRINGVGTFIKGANVIPLSPFASSVTDEDIRTLLENAAAANMNMVRVWGGGIYQPDIFYETADRLGLMIWQEIMFACATYPRDDAFLDNVRLEVMEQVGRLRSYASVVVIGGNNENEIALSWFNETRENPRLYVADYAKLYVDVIRDAVRRSAPELAFIVSSPSNGLMSESPYVLRWGNPSDGRWGDVHFYDYASDVADPATYPDARFVSEFGYQSLPSIVTWRTVAEEADLSWGSPLLEYRQRHPDGYLQLWQQIELQFGVPRPASFPTMVFLTQAVQSVCYRTAIEKWRRARASAARTMGILYWQLNSIWPAPTWSSLEAGGQHRWKMLHYSIRDAFAPLMISLVDTGAAGVEAHLVSDLPRDVDVVVCIQLWSWSGVKLEERCFNALVRASTSRIVFADDVSAWTNAPASRADYFVRATFVSSLPVSPLSGSSELALVKYKRIRLRDPGARVDSIVQSAPNRLTLRVAVQNVAVMLFFETDLQGTFSSNALFALPGTLLLSFTARVDAVSVADLRRSLRITSLYDAVAATRLVDTM</sequence>
<dbReference type="Pfam" id="PF22666">
    <property type="entry name" value="Glyco_hydro_2_N2"/>
    <property type="match status" value="1"/>
</dbReference>
<dbReference type="EC" id="3.2.1.25" evidence="6"/>
<evidence type="ECO:0000256" key="10">
    <source>
        <dbReference type="ARBA" id="ARBA00023180"/>
    </source>
</evidence>
<evidence type="ECO:0000313" key="25">
    <source>
        <dbReference type="Proteomes" id="UP000290189"/>
    </source>
</evidence>
<proteinExistence type="inferred from homology"/>
<dbReference type="SUPFAM" id="SSF51445">
    <property type="entry name" value="(Trans)glycosidases"/>
    <property type="match status" value="1"/>
</dbReference>
<dbReference type="SUPFAM" id="SSF49785">
    <property type="entry name" value="Galactose-binding domain-like"/>
    <property type="match status" value="1"/>
</dbReference>
<feature type="signal peptide" evidence="17">
    <location>
        <begin position="1"/>
        <end position="17"/>
    </location>
</feature>
<comment type="subunit">
    <text evidence="5">Homodimer.</text>
</comment>
<evidence type="ECO:0000256" key="11">
    <source>
        <dbReference type="ARBA" id="ARBA00023228"/>
    </source>
</evidence>
<evidence type="ECO:0000259" key="19">
    <source>
        <dbReference type="Pfam" id="PF17753"/>
    </source>
</evidence>
<comment type="catalytic activity">
    <reaction evidence="1">
        <text>Hydrolysis of terminal, non-reducing beta-D-mannose residues in beta-D-mannosides.</text>
        <dbReference type="EC" id="3.2.1.25"/>
    </reaction>
</comment>
<dbReference type="SUPFAM" id="SSF49303">
    <property type="entry name" value="beta-Galactosidase/glucuronidase domain"/>
    <property type="match status" value="1"/>
</dbReference>
<dbReference type="InterPro" id="IPR008979">
    <property type="entry name" value="Galactose-bd-like_sf"/>
</dbReference>
<gene>
    <name evidence="22" type="ORF">PBRA_006538</name>
    <name evidence="23" type="ORF">PLBR_LOCUS1723</name>
</gene>
<dbReference type="PANTHER" id="PTHR43730">
    <property type="entry name" value="BETA-MANNOSIDASE"/>
    <property type="match status" value="1"/>
</dbReference>
<keyword evidence="8 17" id="KW-0732">Signal</keyword>
<organism evidence="22 24">
    <name type="scientific">Plasmodiophora brassicae</name>
    <name type="common">Clubroot disease agent</name>
    <dbReference type="NCBI Taxonomy" id="37360"/>
    <lineage>
        <taxon>Eukaryota</taxon>
        <taxon>Sar</taxon>
        <taxon>Rhizaria</taxon>
        <taxon>Endomyxa</taxon>
        <taxon>Phytomyxea</taxon>
        <taxon>Plasmodiophorida</taxon>
        <taxon>Plasmodiophoridae</taxon>
        <taxon>Plasmodiophora</taxon>
    </lineage>
</organism>
<dbReference type="OrthoDB" id="2866996at2759"/>
<keyword evidence="10" id="KW-0325">Glycoprotein</keyword>
<feature type="domain" description="Beta-mannosidase Ig-fold" evidence="19">
    <location>
        <begin position="778"/>
        <end position="858"/>
    </location>
</feature>
<keyword evidence="11" id="KW-0458">Lysosome</keyword>
<feature type="domain" description="Beta-mannosidase-like galactose-binding" evidence="21">
    <location>
        <begin position="29"/>
        <end position="199"/>
    </location>
</feature>
<dbReference type="InterPro" id="IPR013783">
    <property type="entry name" value="Ig-like_fold"/>
</dbReference>
<keyword evidence="24" id="KW-1185">Reference proteome</keyword>
<evidence type="ECO:0000313" key="22">
    <source>
        <dbReference type="EMBL" id="CEO98425.1"/>
    </source>
</evidence>
<dbReference type="GO" id="GO:0004567">
    <property type="term" value="F:beta-mannosidase activity"/>
    <property type="evidence" value="ECO:0007669"/>
    <property type="project" value="UniProtKB-EC"/>
</dbReference>
<dbReference type="Gene3D" id="2.60.40.10">
    <property type="entry name" value="Immunoglobulins"/>
    <property type="match status" value="1"/>
</dbReference>
<dbReference type="STRING" id="37360.A0A0G4IT32"/>
<keyword evidence="9" id="KW-0378">Hydrolase</keyword>
<dbReference type="InterPro" id="IPR036156">
    <property type="entry name" value="Beta-gal/glucu_dom_sf"/>
</dbReference>
<geneLocation type="mitochondrion" evidence="23"/>
<dbReference type="InterPro" id="IPR050887">
    <property type="entry name" value="Beta-mannosidase_GH2"/>
</dbReference>
<dbReference type="EMBL" id="CDSF01000084">
    <property type="protein sequence ID" value="CEO98425.1"/>
    <property type="molecule type" value="Genomic_DNA"/>
</dbReference>
<dbReference type="EMBL" id="OVEO01000002">
    <property type="protein sequence ID" value="SPQ94508.1"/>
    <property type="molecule type" value="Genomic_DNA"/>
</dbReference>
<comment type="pathway">
    <text evidence="4">Glycan metabolism; N-glycan degradation.</text>
</comment>
<dbReference type="PANTHER" id="PTHR43730:SF1">
    <property type="entry name" value="BETA-MANNOSIDASE"/>
    <property type="match status" value="1"/>
</dbReference>
<dbReference type="Pfam" id="PF00703">
    <property type="entry name" value="Glyco_hydro_2"/>
    <property type="match status" value="1"/>
</dbReference>
<dbReference type="InterPro" id="IPR041625">
    <property type="entry name" value="Beta-mannosidase_Ig"/>
</dbReference>
<evidence type="ECO:0000313" key="23">
    <source>
        <dbReference type="EMBL" id="SPQ94508.1"/>
    </source>
</evidence>
<evidence type="ECO:0000256" key="15">
    <source>
        <dbReference type="ARBA" id="ARBA00041069"/>
    </source>
</evidence>
<dbReference type="GO" id="GO:0005576">
    <property type="term" value="C:extracellular region"/>
    <property type="evidence" value="ECO:0007669"/>
    <property type="project" value="UniProtKB-SubCell"/>
</dbReference>
<evidence type="ECO:0000256" key="6">
    <source>
        <dbReference type="ARBA" id="ARBA00012754"/>
    </source>
</evidence>
<evidence type="ECO:0000259" key="21">
    <source>
        <dbReference type="Pfam" id="PF22666"/>
    </source>
</evidence>
<dbReference type="GO" id="GO:0005764">
    <property type="term" value="C:lysosome"/>
    <property type="evidence" value="ECO:0007669"/>
    <property type="project" value="UniProtKB-SubCell"/>
</dbReference>
<dbReference type="Pfam" id="PF17753">
    <property type="entry name" value="Ig_mannosidase"/>
    <property type="match status" value="1"/>
</dbReference>
<evidence type="ECO:0000256" key="9">
    <source>
        <dbReference type="ARBA" id="ARBA00022801"/>
    </source>
</evidence>
<dbReference type="AlphaFoldDB" id="A0A0G4IT32"/>
<dbReference type="FunFam" id="3.20.20.80:FF:000050">
    <property type="entry name" value="Beta-mannosidase B"/>
    <property type="match status" value="1"/>
</dbReference>
<comment type="subcellular location">
    <subcellularLocation>
        <location evidence="2">Lysosome</location>
    </subcellularLocation>
    <subcellularLocation>
        <location evidence="3">Secreted</location>
    </subcellularLocation>
</comment>
<accession>A0A0G4IT32</accession>
<dbReference type="Pfam" id="PF17786">
    <property type="entry name" value="Mannosidase_ig"/>
    <property type="match status" value="1"/>
</dbReference>
<comment type="similarity">
    <text evidence="14">Belongs to the glycosyl hydrolase 2 family. Beta-mannosidase B subfamily.</text>
</comment>
<dbReference type="FunFam" id="2.60.120.260:FF:000060">
    <property type="entry name" value="Probable beta-mannosidase"/>
    <property type="match status" value="1"/>
</dbReference>
<keyword evidence="7" id="KW-0964">Secreted</keyword>
<dbReference type="Gene3D" id="3.20.20.80">
    <property type="entry name" value="Glycosidases"/>
    <property type="match status" value="1"/>
</dbReference>
<dbReference type="InterPro" id="IPR041447">
    <property type="entry name" value="Mannosidase_ig"/>
</dbReference>
<reference evidence="22 24" key="1">
    <citation type="submission" date="2015-02" db="EMBL/GenBank/DDBJ databases">
        <authorList>
            <person name="Chooi Y.-H."/>
        </authorList>
    </citation>
    <scope>NUCLEOTIDE SEQUENCE [LARGE SCALE GENOMIC DNA]</scope>
    <source>
        <strain evidence="22">E3</strain>
    </source>
</reference>
<dbReference type="InterPro" id="IPR017853">
    <property type="entry name" value="GH"/>
</dbReference>
<protein>
    <recommendedName>
        <fullName evidence="15">Beta-mannosidase B</fullName>
        <ecNumber evidence="6">3.2.1.25</ecNumber>
    </recommendedName>
    <alternativeName>
        <fullName evidence="13">Mannanase</fullName>
    </alternativeName>
    <alternativeName>
        <fullName evidence="16">Mannanase B</fullName>
    </alternativeName>
</protein>
<evidence type="ECO:0000256" key="7">
    <source>
        <dbReference type="ARBA" id="ARBA00022525"/>
    </source>
</evidence>
<evidence type="ECO:0000256" key="8">
    <source>
        <dbReference type="ARBA" id="ARBA00022729"/>
    </source>
</evidence>
<evidence type="ECO:0000256" key="1">
    <source>
        <dbReference type="ARBA" id="ARBA00000829"/>
    </source>
</evidence>
<keyword evidence="23" id="KW-0496">Mitochondrion</keyword>
<evidence type="ECO:0000256" key="3">
    <source>
        <dbReference type="ARBA" id="ARBA00004613"/>
    </source>
</evidence>
<dbReference type="OMA" id="MFANFDY"/>
<dbReference type="Proteomes" id="UP000039324">
    <property type="component" value="Unassembled WGS sequence"/>
</dbReference>
<feature type="chain" id="PRO_5033223341" description="Beta-mannosidase B" evidence="17">
    <location>
        <begin position="18"/>
        <end position="868"/>
    </location>
</feature>
<evidence type="ECO:0000256" key="17">
    <source>
        <dbReference type="SAM" id="SignalP"/>
    </source>
</evidence>
<dbReference type="GO" id="GO:0006516">
    <property type="term" value="P:glycoprotein catabolic process"/>
    <property type="evidence" value="ECO:0007669"/>
    <property type="project" value="TreeGrafter"/>
</dbReference>
<evidence type="ECO:0000256" key="5">
    <source>
        <dbReference type="ARBA" id="ARBA00011738"/>
    </source>
</evidence>
<evidence type="ECO:0000259" key="20">
    <source>
        <dbReference type="Pfam" id="PF17786"/>
    </source>
</evidence>
<keyword evidence="12" id="KW-0326">Glycosidase</keyword>
<dbReference type="Proteomes" id="UP000290189">
    <property type="component" value="Unassembled WGS sequence"/>
</dbReference>
<evidence type="ECO:0000256" key="2">
    <source>
        <dbReference type="ARBA" id="ARBA00004371"/>
    </source>
</evidence>
<evidence type="ECO:0000256" key="12">
    <source>
        <dbReference type="ARBA" id="ARBA00023295"/>
    </source>
</evidence>
<evidence type="ECO:0000256" key="13">
    <source>
        <dbReference type="ARBA" id="ARBA00033445"/>
    </source>
</evidence>
<evidence type="ECO:0000256" key="4">
    <source>
        <dbReference type="ARBA" id="ARBA00004740"/>
    </source>
</evidence>
<evidence type="ECO:0000313" key="24">
    <source>
        <dbReference type="Proteomes" id="UP000039324"/>
    </source>
</evidence>
<evidence type="ECO:0000256" key="14">
    <source>
        <dbReference type="ARBA" id="ARBA00038429"/>
    </source>
</evidence>
<evidence type="ECO:0000259" key="18">
    <source>
        <dbReference type="Pfam" id="PF00703"/>
    </source>
</evidence>
<feature type="domain" description="Glycoside hydrolase family 2 immunoglobulin-like beta-sandwich" evidence="18">
    <location>
        <begin position="255"/>
        <end position="311"/>
    </location>
</feature>
<dbReference type="InterPro" id="IPR054593">
    <property type="entry name" value="Beta-mannosidase-like_N2"/>
</dbReference>
<reference evidence="23 25" key="2">
    <citation type="submission" date="2018-03" db="EMBL/GenBank/DDBJ databases">
        <authorList>
            <person name="Fogelqvist J."/>
        </authorList>
    </citation>
    <scope>NUCLEOTIDE SEQUENCE [LARGE SCALE GENOMIC DNA]</scope>
</reference>
<dbReference type="GO" id="GO:0005975">
    <property type="term" value="P:carbohydrate metabolic process"/>
    <property type="evidence" value="ECO:0007669"/>
    <property type="project" value="InterPro"/>
</dbReference>
<name>A0A0G4IT32_PLABS</name>
<dbReference type="Gene3D" id="2.60.120.260">
    <property type="entry name" value="Galactose-binding domain-like"/>
    <property type="match status" value="1"/>
</dbReference>